<dbReference type="EMBL" id="GBHO01024569">
    <property type="protein sequence ID" value="JAG19035.1"/>
    <property type="molecule type" value="Transcribed_RNA"/>
</dbReference>
<keyword evidence="2" id="KW-1133">Transmembrane helix</keyword>
<feature type="region of interest" description="Disordered" evidence="1">
    <location>
        <begin position="374"/>
        <end position="395"/>
    </location>
</feature>
<evidence type="ECO:0000313" key="3">
    <source>
        <dbReference type="EMBL" id="JAG19035.1"/>
    </source>
</evidence>
<protein>
    <submittedName>
        <fullName evidence="3">Phosphoribosyl-ATP pyrophosphatase</fullName>
    </submittedName>
</protein>
<feature type="compositionally biased region" description="Basic residues" evidence="1">
    <location>
        <begin position="596"/>
        <end position="607"/>
    </location>
</feature>
<reference evidence="3" key="2">
    <citation type="submission" date="2014-07" db="EMBL/GenBank/DDBJ databases">
        <authorList>
            <person name="Hull J."/>
        </authorList>
    </citation>
    <scope>NUCLEOTIDE SEQUENCE</scope>
</reference>
<feature type="compositionally biased region" description="Polar residues" evidence="1">
    <location>
        <begin position="872"/>
        <end position="896"/>
    </location>
</feature>
<dbReference type="AlphaFoldDB" id="A0A0A9XPL2"/>
<feature type="compositionally biased region" description="Basic and acidic residues" evidence="1">
    <location>
        <begin position="381"/>
        <end position="395"/>
    </location>
</feature>
<organism evidence="3">
    <name type="scientific">Lygus hesperus</name>
    <name type="common">Western plant bug</name>
    <dbReference type="NCBI Taxonomy" id="30085"/>
    <lineage>
        <taxon>Eukaryota</taxon>
        <taxon>Metazoa</taxon>
        <taxon>Ecdysozoa</taxon>
        <taxon>Arthropoda</taxon>
        <taxon>Hexapoda</taxon>
        <taxon>Insecta</taxon>
        <taxon>Pterygota</taxon>
        <taxon>Neoptera</taxon>
        <taxon>Paraneoptera</taxon>
        <taxon>Hemiptera</taxon>
        <taxon>Heteroptera</taxon>
        <taxon>Panheteroptera</taxon>
        <taxon>Cimicomorpha</taxon>
        <taxon>Miridae</taxon>
        <taxon>Mirini</taxon>
        <taxon>Lygus</taxon>
    </lineage>
</organism>
<feature type="compositionally biased region" description="Polar residues" evidence="1">
    <location>
        <begin position="580"/>
        <end position="593"/>
    </location>
</feature>
<keyword evidence="2" id="KW-0472">Membrane</keyword>
<accession>A0A0A9XPL2</accession>
<name>A0A0A9XPL2_LYGHE</name>
<reference evidence="3" key="1">
    <citation type="journal article" date="2014" name="PLoS ONE">
        <title>Transcriptome-Based Identification of ABC Transporters in the Western Tarnished Plant Bug Lygus hesperus.</title>
        <authorList>
            <person name="Hull J.J."/>
            <person name="Chaney K."/>
            <person name="Geib S.M."/>
            <person name="Fabrick J.A."/>
            <person name="Brent C.S."/>
            <person name="Walsh D."/>
            <person name="Lavine L.C."/>
        </authorList>
    </citation>
    <scope>NUCLEOTIDE SEQUENCE</scope>
</reference>
<feature type="compositionally biased region" description="Basic and acidic residues" evidence="1">
    <location>
        <begin position="819"/>
        <end position="829"/>
    </location>
</feature>
<proteinExistence type="predicted"/>
<evidence type="ECO:0000256" key="2">
    <source>
        <dbReference type="SAM" id="Phobius"/>
    </source>
</evidence>
<feature type="non-terminal residue" evidence="3">
    <location>
        <position position="1"/>
    </location>
</feature>
<feature type="region of interest" description="Disordered" evidence="1">
    <location>
        <begin position="798"/>
        <end position="829"/>
    </location>
</feature>
<feature type="region of interest" description="Disordered" evidence="1">
    <location>
        <begin position="973"/>
        <end position="1006"/>
    </location>
</feature>
<sequence length="1006" mass="114481">SYVDVYSYSILKAWTKIREAKIRWSKNVTMIQNLLRSCLVCSITLITLGIAVELLKSSEFEDKEIPLLLNWKGDKYENNQNIDGNWWRWVQEANEKTITEETIQNSGHKNNHAFVFKRSVHPFRPNIDPLRSLFNSEVRKYHPNRKRWISTSFGFGNKKKSRKDSKQPAVDVQKSGVAHTTLSPKIEQELWNLKDRMKSVPQDSYIFQGDKALNSSAKMIVSGMSFGKSHDTSKDLMPKHKHNFFSTRSYVFENIALDDGVNRKFQYDRQFTIPKNQEQHRNSKLSTNYPGYEFATAGRTYGDIYSTRKLSVDPRFWAKSTTETIFERVFQPYTELRAVPDKLRFPINENLLTSKENTALPTYEAAVEGGTIGSQSVAPVRPREHSTSEKYPDKDFSFDANVNDIEEAGILSVPQKDTNRNLDVFDQISIPSVKSTYSSVKHQQMDKTMKSHHGMSYMKKNRYKDGEVVNNIVPAIKTRNNLMRKPVVTADDGACYDMPSEEEDQCENNSLALSPAMLPRKSNNNQSRNITGLRNPVPDTGKGCNNVCGTGNCGNCGGGVNISILMPSLPAFGPTADHTAAQTSHSTFSTGASDKTKKKKERQKKVNKNSGNFLSETVMVGRSDELVGNPSRKISAYRSNNDSMFANRFSQISEQRIPHKTHSQDSDGGIKTQFREIMAASGRIFESAKHNPFDSLANNYSSWKYLDIVHQLHHSVPPTVFGVQTVGGSSEDLDDEDELKELYDEQNYTKTEENIKYTTSSFLGYSRTMLPDFAKNLLYAKDPPHSAIERIGVLEKLKNNNSGPRLSGQGKEFPTLNKKNKEPPRKGGRHFDDLYDLWEKYSFPRDQISAYSYVHERDKLHSGAGYNESHHQLPSSQSNKRQRQQVYQQPNEKNQMSDYYDQWKALDADLKNDLTGGGLEDLRVHVKNRKREVDSEDSVNDAQGFYRLSSGISLRNPGNMIISAIRQGKMTHERRRPWTYEDEPIRDLPEGYPVSTKPKPVTNTPN</sequence>
<feature type="region of interest" description="Disordered" evidence="1">
    <location>
        <begin position="863"/>
        <end position="896"/>
    </location>
</feature>
<feature type="compositionally biased region" description="Basic and acidic residues" evidence="1">
    <location>
        <begin position="976"/>
        <end position="989"/>
    </location>
</feature>
<gene>
    <name evidence="3" type="primary">hisE_1</name>
    <name evidence="3" type="ORF">CM83_12698</name>
</gene>
<feature type="transmembrane region" description="Helical" evidence="2">
    <location>
        <begin position="33"/>
        <end position="55"/>
    </location>
</feature>
<feature type="region of interest" description="Disordered" evidence="1">
    <location>
        <begin position="576"/>
        <end position="612"/>
    </location>
</feature>
<keyword evidence="2" id="KW-0812">Transmembrane</keyword>
<evidence type="ECO:0000256" key="1">
    <source>
        <dbReference type="SAM" id="MobiDB-lite"/>
    </source>
</evidence>